<keyword evidence="3" id="KW-1185">Reference proteome</keyword>
<dbReference type="EnsemblPlants" id="ORUFI12G10950.1">
    <property type="protein sequence ID" value="ORUFI12G10950.1"/>
    <property type="gene ID" value="ORUFI12G10950"/>
</dbReference>
<evidence type="ECO:0000313" key="3">
    <source>
        <dbReference type="Proteomes" id="UP000008022"/>
    </source>
</evidence>
<organism evidence="2 3">
    <name type="scientific">Oryza rufipogon</name>
    <name type="common">Brownbeard rice</name>
    <name type="synonym">Asian wild rice</name>
    <dbReference type="NCBI Taxonomy" id="4529"/>
    <lineage>
        <taxon>Eukaryota</taxon>
        <taxon>Viridiplantae</taxon>
        <taxon>Streptophyta</taxon>
        <taxon>Embryophyta</taxon>
        <taxon>Tracheophyta</taxon>
        <taxon>Spermatophyta</taxon>
        <taxon>Magnoliopsida</taxon>
        <taxon>Liliopsida</taxon>
        <taxon>Poales</taxon>
        <taxon>Poaceae</taxon>
        <taxon>BOP clade</taxon>
        <taxon>Oryzoideae</taxon>
        <taxon>Oryzeae</taxon>
        <taxon>Oryzinae</taxon>
        <taxon>Oryza</taxon>
    </lineage>
</organism>
<feature type="region of interest" description="Disordered" evidence="1">
    <location>
        <begin position="1"/>
        <end position="23"/>
    </location>
</feature>
<accession>A0A0E0RGI4</accession>
<name>A0A0E0RGI4_ORYRU</name>
<evidence type="ECO:0000313" key="2">
    <source>
        <dbReference type="EnsemblPlants" id="ORUFI12G10950.1"/>
    </source>
</evidence>
<proteinExistence type="predicted"/>
<evidence type="ECO:0000256" key="1">
    <source>
        <dbReference type="SAM" id="MobiDB-lite"/>
    </source>
</evidence>
<protein>
    <submittedName>
        <fullName evidence="2">Uncharacterized protein</fullName>
    </submittedName>
</protein>
<dbReference type="AlphaFoldDB" id="A0A0E0RGI4"/>
<reference evidence="3" key="1">
    <citation type="submission" date="2013-06" db="EMBL/GenBank/DDBJ databases">
        <authorList>
            <person name="Zhao Q."/>
        </authorList>
    </citation>
    <scope>NUCLEOTIDE SEQUENCE</scope>
    <source>
        <strain evidence="3">cv. W1943</strain>
    </source>
</reference>
<dbReference type="Gramene" id="ORUFI12G10950.1">
    <property type="protein sequence ID" value="ORUFI12G10950.1"/>
    <property type="gene ID" value="ORUFI12G10950"/>
</dbReference>
<dbReference type="HOGENOM" id="CLU_2871633_0_0_1"/>
<sequence>MRDLVGRNRVEGAHHAPEDPSLLDKQRRYEPIVGLEFCNPLFVSQSGPKMHRFSLYWRTCCAKV</sequence>
<reference evidence="2" key="2">
    <citation type="submission" date="2015-06" db="UniProtKB">
        <authorList>
            <consortium name="EnsemblPlants"/>
        </authorList>
    </citation>
    <scope>IDENTIFICATION</scope>
</reference>
<dbReference type="Proteomes" id="UP000008022">
    <property type="component" value="Unassembled WGS sequence"/>
</dbReference>